<proteinExistence type="predicted"/>
<evidence type="ECO:0000256" key="1">
    <source>
        <dbReference type="SAM" id="Phobius"/>
    </source>
</evidence>
<evidence type="ECO:0000313" key="4">
    <source>
        <dbReference type="EMBL" id="TCT07609.1"/>
    </source>
</evidence>
<evidence type="ECO:0000313" key="5">
    <source>
        <dbReference type="Proteomes" id="UP000294664"/>
    </source>
</evidence>
<dbReference type="AlphaFoldDB" id="A0A4R3M5S4"/>
<keyword evidence="1" id="KW-0472">Membrane</keyword>
<keyword evidence="1" id="KW-0812">Transmembrane</keyword>
<organism evidence="4 5">
    <name type="scientific">Aquabacter spiritensis</name>
    <dbReference type="NCBI Taxonomy" id="933073"/>
    <lineage>
        <taxon>Bacteria</taxon>
        <taxon>Pseudomonadati</taxon>
        <taxon>Pseudomonadota</taxon>
        <taxon>Alphaproteobacteria</taxon>
        <taxon>Hyphomicrobiales</taxon>
        <taxon>Xanthobacteraceae</taxon>
        <taxon>Aquabacter</taxon>
    </lineage>
</organism>
<dbReference type="InterPro" id="IPR023346">
    <property type="entry name" value="Lysozyme-like_dom_sf"/>
</dbReference>
<accession>A0A4R3M5S4</accession>
<gene>
    <name evidence="4" type="ORF">EDC64_101128</name>
</gene>
<dbReference type="Proteomes" id="UP000294664">
    <property type="component" value="Unassembled WGS sequence"/>
</dbReference>
<sequence>MTASSYGAALARVLRHEGGYSNHPADPGGPTNKGVIQRVYDAHRARRGLSPRSVKLIEEAELQAIYRTQYWDAVRGDDLPAGLDYAVFDAAVNSGPVQAAKWLQRALGLAADGQIGAVTLSAAQAALDRGAVVEALCDQRLAMLRGLRTWPVFGKGWAARVADVRRDAGALARGVPLLPADSEGGATAGARAAPSDQALATIARTPEAVAGGIAVAGALVNAASAPGPLQWALAAAILAALAIGGWRFVVRQRAAA</sequence>
<dbReference type="EMBL" id="SMAI01000001">
    <property type="protein sequence ID" value="TCT07609.1"/>
    <property type="molecule type" value="Genomic_DNA"/>
</dbReference>
<dbReference type="OrthoDB" id="9815229at2"/>
<feature type="transmembrane region" description="Helical" evidence="1">
    <location>
        <begin position="231"/>
        <end position="250"/>
    </location>
</feature>
<feature type="domain" description="Peptidoglycan binding" evidence="3">
    <location>
        <begin position="99"/>
        <end position="144"/>
    </location>
</feature>
<comment type="caution">
    <text evidence="4">The sequence shown here is derived from an EMBL/GenBank/DDBJ whole genome shotgun (WGS) entry which is preliminary data.</text>
</comment>
<evidence type="ECO:0000259" key="2">
    <source>
        <dbReference type="Pfam" id="PF05838"/>
    </source>
</evidence>
<dbReference type="InterPro" id="IPR008565">
    <property type="entry name" value="TtsA-like_GH18_dom"/>
</dbReference>
<feature type="domain" description="TtsA-like Glycoside hydrolase family 108" evidence="2">
    <location>
        <begin position="11"/>
        <end position="95"/>
    </location>
</feature>
<keyword evidence="5" id="KW-1185">Reference proteome</keyword>
<dbReference type="RefSeq" id="WP_132028549.1">
    <property type="nucleotide sequence ID" value="NZ_SMAI01000001.1"/>
</dbReference>
<evidence type="ECO:0000259" key="3">
    <source>
        <dbReference type="Pfam" id="PF09374"/>
    </source>
</evidence>
<dbReference type="CDD" id="cd13926">
    <property type="entry name" value="N-acetylmuramidase_GH108"/>
    <property type="match status" value="1"/>
</dbReference>
<name>A0A4R3M5S4_9HYPH</name>
<keyword evidence="1" id="KW-1133">Transmembrane helix</keyword>
<dbReference type="SUPFAM" id="SSF53955">
    <property type="entry name" value="Lysozyme-like"/>
    <property type="match status" value="1"/>
</dbReference>
<protein>
    <submittedName>
        <fullName evidence="4">Lysozyme family protein</fullName>
    </submittedName>
</protein>
<dbReference type="InterPro" id="IPR018537">
    <property type="entry name" value="Peptidoglycan-bd_3"/>
</dbReference>
<reference evidence="4 5" key="1">
    <citation type="submission" date="2019-03" db="EMBL/GenBank/DDBJ databases">
        <title>Genomic Encyclopedia of Type Strains, Phase IV (KMG-IV): sequencing the most valuable type-strain genomes for metagenomic binning, comparative biology and taxonomic classification.</title>
        <authorList>
            <person name="Goeker M."/>
        </authorList>
    </citation>
    <scope>NUCLEOTIDE SEQUENCE [LARGE SCALE GENOMIC DNA]</scope>
    <source>
        <strain evidence="4 5">DSM 9035</strain>
    </source>
</reference>
<dbReference type="Pfam" id="PF09374">
    <property type="entry name" value="PG_binding_3"/>
    <property type="match status" value="1"/>
</dbReference>
<dbReference type="Pfam" id="PF05838">
    <property type="entry name" value="Glyco_hydro_108"/>
    <property type="match status" value="1"/>
</dbReference>
<dbReference type="Gene3D" id="1.20.141.10">
    <property type="entry name" value="Chitosanase, subunit A, domain 1"/>
    <property type="match status" value="1"/>
</dbReference>